<dbReference type="Proteomes" id="UP000216133">
    <property type="component" value="Unassembled WGS sequence"/>
</dbReference>
<dbReference type="RefSeq" id="WP_062750898.1">
    <property type="nucleotide sequence ID" value="NZ_NPBS01000013.1"/>
</dbReference>
<dbReference type="EMBL" id="NPBS01000013">
    <property type="protein sequence ID" value="PAF27443.1"/>
    <property type="molecule type" value="Genomic_DNA"/>
</dbReference>
<dbReference type="AlphaFoldDB" id="A0A268S4G6"/>
<gene>
    <name evidence="1" type="ORF">CHH61_03340</name>
</gene>
<protein>
    <submittedName>
        <fullName evidence="1">Uncharacterized protein</fullName>
    </submittedName>
</protein>
<evidence type="ECO:0000313" key="2">
    <source>
        <dbReference type="Proteomes" id="UP000216133"/>
    </source>
</evidence>
<reference evidence="1 2" key="1">
    <citation type="submission" date="2017-07" db="EMBL/GenBank/DDBJ databases">
        <title>Isolation and whole genome analysis of endospore-forming bacteria from heroin.</title>
        <authorList>
            <person name="Kalinowski J."/>
            <person name="Ahrens B."/>
            <person name="Al-Dilaimi A."/>
            <person name="Winkler A."/>
            <person name="Wibberg D."/>
            <person name="Schleenbecker U."/>
            <person name="Ruckert C."/>
            <person name="Wolfel R."/>
            <person name="Grass G."/>
        </authorList>
    </citation>
    <scope>NUCLEOTIDE SEQUENCE [LARGE SCALE GENOMIC DNA]</scope>
    <source>
        <strain evidence="1 2">7523-2</strain>
    </source>
</reference>
<comment type="caution">
    <text evidence="1">The sequence shown here is derived from an EMBL/GenBank/DDBJ whole genome shotgun (WGS) entry which is preliminary data.</text>
</comment>
<name>A0A268S4G6_SHOCL</name>
<accession>A0A268S4G6</accession>
<evidence type="ECO:0000313" key="1">
    <source>
        <dbReference type="EMBL" id="PAF27443.1"/>
    </source>
</evidence>
<organism evidence="1 2">
    <name type="scientific">Shouchella clausii</name>
    <name type="common">Alkalihalobacillus clausii</name>
    <dbReference type="NCBI Taxonomy" id="79880"/>
    <lineage>
        <taxon>Bacteria</taxon>
        <taxon>Bacillati</taxon>
        <taxon>Bacillota</taxon>
        <taxon>Bacilli</taxon>
        <taxon>Bacillales</taxon>
        <taxon>Bacillaceae</taxon>
        <taxon>Shouchella</taxon>
    </lineage>
</organism>
<sequence length="81" mass="9231">MLVEVDFISVWNSGFEVETKATLNTQTNELTEIHSYEGELIDAEGDELEHFEGQYIEFAGKRFSVEETNGKYIANVPKNDI</sequence>
<proteinExistence type="predicted"/>